<feature type="non-terminal residue" evidence="2">
    <location>
        <position position="119"/>
    </location>
</feature>
<feature type="region of interest" description="Disordered" evidence="1">
    <location>
        <begin position="1"/>
        <end position="22"/>
    </location>
</feature>
<comment type="caution">
    <text evidence="2">The sequence shown here is derived from an EMBL/GenBank/DDBJ whole genome shotgun (WGS) entry which is preliminary data.</text>
</comment>
<feature type="region of interest" description="Disordered" evidence="1">
    <location>
        <begin position="44"/>
        <end position="66"/>
    </location>
</feature>
<evidence type="ECO:0000313" key="3">
    <source>
        <dbReference type="Proteomes" id="UP000801492"/>
    </source>
</evidence>
<evidence type="ECO:0000256" key="1">
    <source>
        <dbReference type="SAM" id="MobiDB-lite"/>
    </source>
</evidence>
<reference evidence="2" key="1">
    <citation type="submission" date="2019-08" db="EMBL/GenBank/DDBJ databases">
        <title>The genome of the North American firefly Photinus pyralis.</title>
        <authorList>
            <consortium name="Photinus pyralis genome working group"/>
            <person name="Fallon T.R."/>
            <person name="Sander Lower S.E."/>
            <person name="Weng J.-K."/>
        </authorList>
    </citation>
    <scope>NUCLEOTIDE SEQUENCE</scope>
    <source>
        <strain evidence="2">TRF0915ILg1</strain>
        <tissue evidence="2">Whole body</tissue>
    </source>
</reference>
<evidence type="ECO:0000313" key="2">
    <source>
        <dbReference type="EMBL" id="KAF2900584.1"/>
    </source>
</evidence>
<dbReference type="AlphaFoldDB" id="A0A8K0GHZ4"/>
<name>A0A8K0GHZ4_IGNLU</name>
<keyword evidence="3" id="KW-1185">Reference proteome</keyword>
<dbReference type="EMBL" id="VTPC01002108">
    <property type="protein sequence ID" value="KAF2900584.1"/>
    <property type="molecule type" value="Genomic_DNA"/>
</dbReference>
<feature type="non-terminal residue" evidence="2">
    <location>
        <position position="1"/>
    </location>
</feature>
<protein>
    <submittedName>
        <fullName evidence="2">Uncharacterized protein</fullName>
    </submittedName>
</protein>
<organism evidence="2 3">
    <name type="scientific">Ignelater luminosus</name>
    <name type="common">Cucubano</name>
    <name type="synonym">Pyrophorus luminosus</name>
    <dbReference type="NCBI Taxonomy" id="2038154"/>
    <lineage>
        <taxon>Eukaryota</taxon>
        <taxon>Metazoa</taxon>
        <taxon>Ecdysozoa</taxon>
        <taxon>Arthropoda</taxon>
        <taxon>Hexapoda</taxon>
        <taxon>Insecta</taxon>
        <taxon>Pterygota</taxon>
        <taxon>Neoptera</taxon>
        <taxon>Endopterygota</taxon>
        <taxon>Coleoptera</taxon>
        <taxon>Polyphaga</taxon>
        <taxon>Elateriformia</taxon>
        <taxon>Elateroidea</taxon>
        <taxon>Elateridae</taxon>
        <taxon>Agrypninae</taxon>
        <taxon>Pyrophorini</taxon>
        <taxon>Ignelater</taxon>
    </lineage>
</organism>
<accession>A0A8K0GHZ4</accession>
<dbReference type="Proteomes" id="UP000801492">
    <property type="component" value="Unassembled WGS sequence"/>
</dbReference>
<sequence>KPISEERDKPKSKENNLTNKKNEKIAILQKKLGKYRKRLARLEGKNKKNINDTPNTKMQKMLGEPDGRKEVVKKALFGDVLNKQLQENYSKLHRIRDQQVFSKVVHPYQLISQLHKDLK</sequence>
<gene>
    <name evidence="2" type="ORF">ILUMI_05601</name>
</gene>
<proteinExistence type="predicted"/>
<dbReference type="OrthoDB" id="6782855at2759"/>